<dbReference type="InterPro" id="IPR011333">
    <property type="entry name" value="SKP1/BTB/POZ_sf"/>
</dbReference>
<dbReference type="PANTHER" id="PTHR46336:SF3">
    <property type="entry name" value="BTB_POZ DOMAIN-CONTAINING PROTEIN POB1"/>
    <property type="match status" value="1"/>
</dbReference>
<dbReference type="InterPro" id="IPR000210">
    <property type="entry name" value="BTB/POZ_dom"/>
</dbReference>
<evidence type="ECO:0000259" key="4">
    <source>
        <dbReference type="PROSITE" id="PS50097"/>
    </source>
</evidence>
<dbReference type="Gene3D" id="3.30.710.10">
    <property type="entry name" value="Potassium Channel Kv1.1, Chain A"/>
    <property type="match status" value="1"/>
</dbReference>
<dbReference type="EMBL" id="OZ019908">
    <property type="protein sequence ID" value="CAK9207491.1"/>
    <property type="molecule type" value="Genomic_DNA"/>
</dbReference>
<evidence type="ECO:0000313" key="6">
    <source>
        <dbReference type="Proteomes" id="UP001497512"/>
    </source>
</evidence>
<reference evidence="5" key="1">
    <citation type="submission" date="2024-02" db="EMBL/GenBank/DDBJ databases">
        <authorList>
            <consortium name="ELIXIR-Norway"/>
            <consortium name="Elixir Norway"/>
        </authorList>
    </citation>
    <scope>NUCLEOTIDE SEQUENCE</scope>
</reference>
<dbReference type="SUPFAM" id="SSF54695">
    <property type="entry name" value="POZ domain"/>
    <property type="match status" value="1"/>
</dbReference>
<sequence>MGSFEFAFNNPKYSDRVLRLIVSDTKSSVGNCSNSQEEEEEEEEKDIGDNNNNNNNKELGASAIRPFKRRRYHRSSSSSLSGDSTTTTALELLCCQQRQPLTTSCISSDVCNLLDEPVTMLAESVVNEVCEVAKDVEDQHVNSVILAKESHYFRKMFDGECFKEAKEKVIPIHLRPEEKGPFLDMLQFAYSSKMMASSAEDVIAVWLLAQRFLADECAQHCLQLLHAMTPTLASCSLFLDLASVVDQTEEVRSLMKCSVMFLARHFTSATVMNGENPGRWDHLDDFKALPITALESLLASDLLQAVHEEAVFHALRVWTKANCKSSSEERDAWLKFGPLVRWPLIETARIKALLSVQEAQYVRELLFEALEFKAGTEEEQQQMIAISGAFHHRFQRRERHALPVKCVALDMPVKHGTICFKMPLQEWTTLQQSSGPICSERFMVGGYLFIWLLQLRSANHDGKRRVSIGLVTLNAPQSALRIDITVGVWDVRSGAFLQRYKGAHTVRKDVRERIAMCLDCFGKDLDEILVEKDSYLFHDATWFKTEVQVDTLDRPTS</sequence>
<evidence type="ECO:0000313" key="5">
    <source>
        <dbReference type="EMBL" id="CAK9207491.1"/>
    </source>
</evidence>
<feature type="domain" description="BTB" evidence="4">
    <location>
        <begin position="127"/>
        <end position="198"/>
    </location>
</feature>
<evidence type="ECO:0000256" key="1">
    <source>
        <dbReference type="ARBA" id="ARBA00002668"/>
    </source>
</evidence>
<feature type="compositionally biased region" description="Acidic residues" evidence="3">
    <location>
        <begin position="36"/>
        <end position="46"/>
    </location>
</feature>
<comment type="pathway">
    <text evidence="2">Protein modification; protein ubiquitination.</text>
</comment>
<accession>A0ABP0TXV4</accession>
<feature type="compositionally biased region" description="Low complexity" evidence="3">
    <location>
        <begin position="49"/>
        <end position="58"/>
    </location>
</feature>
<organism evidence="5 6">
    <name type="scientific">Sphagnum troendelagicum</name>
    <dbReference type="NCBI Taxonomy" id="128251"/>
    <lineage>
        <taxon>Eukaryota</taxon>
        <taxon>Viridiplantae</taxon>
        <taxon>Streptophyta</taxon>
        <taxon>Embryophyta</taxon>
        <taxon>Bryophyta</taxon>
        <taxon>Sphagnophytina</taxon>
        <taxon>Sphagnopsida</taxon>
        <taxon>Sphagnales</taxon>
        <taxon>Sphagnaceae</taxon>
        <taxon>Sphagnum</taxon>
    </lineage>
</organism>
<dbReference type="Gene3D" id="1.25.40.420">
    <property type="match status" value="1"/>
</dbReference>
<dbReference type="Pfam" id="PF00651">
    <property type="entry name" value="BTB"/>
    <property type="match status" value="1"/>
</dbReference>
<proteinExistence type="predicted"/>
<dbReference type="PANTHER" id="PTHR46336">
    <property type="entry name" value="OS02G0260700 PROTEIN"/>
    <property type="match status" value="1"/>
</dbReference>
<dbReference type="PROSITE" id="PS50097">
    <property type="entry name" value="BTB"/>
    <property type="match status" value="1"/>
</dbReference>
<dbReference type="Proteomes" id="UP001497512">
    <property type="component" value="Chromosome 16"/>
</dbReference>
<feature type="region of interest" description="Disordered" evidence="3">
    <location>
        <begin position="27"/>
        <end position="62"/>
    </location>
</feature>
<evidence type="ECO:0000256" key="2">
    <source>
        <dbReference type="ARBA" id="ARBA00004906"/>
    </source>
</evidence>
<dbReference type="CDD" id="cd18186">
    <property type="entry name" value="BTB_POZ_ZBTB_KLHL-like"/>
    <property type="match status" value="1"/>
</dbReference>
<keyword evidence="6" id="KW-1185">Reference proteome</keyword>
<dbReference type="InterPro" id="IPR011705">
    <property type="entry name" value="BACK"/>
</dbReference>
<protein>
    <recommendedName>
        <fullName evidence="4">BTB domain-containing protein</fullName>
    </recommendedName>
</protein>
<dbReference type="InterPro" id="IPR045890">
    <property type="entry name" value="POB1-like"/>
</dbReference>
<gene>
    <name evidence="5" type="ORF">CSSPTR1EN2_LOCUS8833</name>
</gene>
<dbReference type="Pfam" id="PF07707">
    <property type="entry name" value="BACK"/>
    <property type="match status" value="1"/>
</dbReference>
<comment type="function">
    <text evidence="1">May act as a substrate-specific adapter of an E3 ubiquitin-protein ligase complex (CUL3-RBX1-BTB) which mediates the ubiquitination and subsequent proteasomal degradation of target proteins.</text>
</comment>
<evidence type="ECO:0000256" key="3">
    <source>
        <dbReference type="SAM" id="MobiDB-lite"/>
    </source>
</evidence>
<name>A0ABP0TXV4_9BRYO</name>
<dbReference type="SMART" id="SM00225">
    <property type="entry name" value="BTB"/>
    <property type="match status" value="1"/>
</dbReference>